<dbReference type="CDD" id="cd07043">
    <property type="entry name" value="STAS_anti-anti-sigma_factors"/>
    <property type="match status" value="1"/>
</dbReference>
<organism evidence="3 4">
    <name type="scientific">Thermotoga petrophila</name>
    <dbReference type="NCBI Taxonomy" id="93929"/>
    <lineage>
        <taxon>Bacteria</taxon>
        <taxon>Thermotogati</taxon>
        <taxon>Thermotogota</taxon>
        <taxon>Thermotogae</taxon>
        <taxon>Thermotogales</taxon>
        <taxon>Thermotogaceae</taxon>
        <taxon>Thermotoga</taxon>
    </lineage>
</organism>
<dbReference type="PROSITE" id="PS50801">
    <property type="entry name" value="STAS"/>
    <property type="match status" value="1"/>
</dbReference>
<gene>
    <name evidence="3" type="ORF">XD57_1151</name>
</gene>
<name>A0A124FFW6_9THEM</name>
<comment type="caution">
    <text evidence="3">The sequence shown here is derived from an EMBL/GenBank/DDBJ whole genome shotgun (WGS) entry which is preliminary data.</text>
</comment>
<evidence type="ECO:0000313" key="4">
    <source>
        <dbReference type="Proteomes" id="UP000058636"/>
    </source>
</evidence>
<dbReference type="GO" id="GO:0043856">
    <property type="term" value="F:anti-sigma factor antagonist activity"/>
    <property type="evidence" value="ECO:0007669"/>
    <property type="project" value="InterPro"/>
</dbReference>
<evidence type="ECO:0000313" key="3">
    <source>
        <dbReference type="EMBL" id="KUK22751.1"/>
    </source>
</evidence>
<dbReference type="AlphaFoldDB" id="A0A124FFW6"/>
<dbReference type="Gene3D" id="3.30.750.24">
    <property type="entry name" value="STAS domain"/>
    <property type="match status" value="1"/>
</dbReference>
<dbReference type="Pfam" id="PF01740">
    <property type="entry name" value="STAS"/>
    <property type="match status" value="1"/>
</dbReference>
<dbReference type="InterPro" id="IPR003658">
    <property type="entry name" value="Anti-sigma_ant"/>
</dbReference>
<dbReference type="NCBIfam" id="TIGR00377">
    <property type="entry name" value="ant_ant_sig"/>
    <property type="match status" value="1"/>
</dbReference>
<dbReference type="EMBL" id="LGFG01000098">
    <property type="protein sequence ID" value="KUK22751.1"/>
    <property type="molecule type" value="Genomic_DNA"/>
</dbReference>
<dbReference type="PANTHER" id="PTHR33495:SF2">
    <property type="entry name" value="ANTI-SIGMA FACTOR ANTAGONIST TM_1081-RELATED"/>
    <property type="match status" value="1"/>
</dbReference>
<protein>
    <recommendedName>
        <fullName evidence="2">Anti-sigma factor antagonist</fullName>
    </recommendedName>
</protein>
<dbReference type="InterPro" id="IPR036513">
    <property type="entry name" value="STAS_dom_sf"/>
</dbReference>
<evidence type="ECO:0000256" key="2">
    <source>
        <dbReference type="RuleBase" id="RU003749"/>
    </source>
</evidence>
<accession>A0A124FFW6</accession>
<dbReference type="InterPro" id="IPR002645">
    <property type="entry name" value="STAS_dom"/>
</dbReference>
<dbReference type="FunFam" id="3.30.750.24:FF:000073">
    <property type="entry name" value="Anti-sigma factor antagonist"/>
    <property type="match status" value="1"/>
</dbReference>
<dbReference type="Proteomes" id="UP000058636">
    <property type="component" value="Unassembled WGS sequence"/>
</dbReference>
<comment type="similarity">
    <text evidence="1 2">Belongs to the anti-sigma-factor antagonist family.</text>
</comment>
<dbReference type="SMR" id="A0A124FFW6"/>
<proteinExistence type="inferred from homology"/>
<dbReference type="SUPFAM" id="SSF52091">
    <property type="entry name" value="SpoIIaa-like"/>
    <property type="match status" value="1"/>
</dbReference>
<sequence length="110" mass="12300">MNNLKLDIVEQDDKAIVRVQGDIDAYNSSELKEQLRNFISTTSKKKIVLDLSSVSYMDSAGLGTLVVILKDAKINGKEFILSSLKESISRILKLTHLDKIFKITDTVEEA</sequence>
<dbReference type="PATRIC" id="fig|93930.3.peg.163"/>
<evidence type="ECO:0000256" key="1">
    <source>
        <dbReference type="ARBA" id="ARBA00009013"/>
    </source>
</evidence>
<reference evidence="3 4" key="1">
    <citation type="journal article" date="2015" name="MBio">
        <title>Genome-Resolved Metagenomic Analysis Reveals Roles for Candidate Phyla and Other Microbial Community Members in Biogeochemical Transformations in Oil Reservoirs.</title>
        <authorList>
            <person name="Hu P."/>
            <person name="Tom L."/>
            <person name="Singh A."/>
            <person name="Thomas B.C."/>
            <person name="Baker B.J."/>
            <person name="Piceno Y.M."/>
            <person name="Andersen G.L."/>
            <person name="Banfield J.F."/>
        </authorList>
    </citation>
    <scope>NUCLEOTIDE SEQUENCE [LARGE SCALE GENOMIC DNA]</scope>
    <source>
        <strain evidence="3">46_26</strain>
    </source>
</reference>
<dbReference type="PANTHER" id="PTHR33495">
    <property type="entry name" value="ANTI-SIGMA FACTOR ANTAGONIST TM_1081-RELATED-RELATED"/>
    <property type="match status" value="1"/>
</dbReference>